<accession>A0A368L889</accession>
<gene>
    <name evidence="3" type="ORF">DU000_02095</name>
</gene>
<dbReference type="PANTHER" id="PTHR43709">
    <property type="entry name" value="ACONITATE ISOMERASE-RELATED"/>
    <property type="match status" value="1"/>
</dbReference>
<dbReference type="Proteomes" id="UP000252357">
    <property type="component" value="Unassembled WGS sequence"/>
</dbReference>
<keyword evidence="2 3" id="KW-0413">Isomerase</keyword>
<evidence type="ECO:0000313" key="3">
    <source>
        <dbReference type="EMBL" id="RCS59918.1"/>
    </source>
</evidence>
<sequence>MRGGTSKGLFLLQEALAACAPHPAERDRLLAQLLGSPDPYGKQINGLGGGYSSTSKVMLLARSQQADCDIDYWFGQVDVVSGRIDWSGNCGNLTAAIGPFALFNQMVTVQHDLYSQAASRQCVRLYCVNTAQRIDAQVALRDGQVHWQGVVGEDGVAQLPVLTAAGHDPTQGVAGVEVMLDFLQPAAEAPLLPTGRACDELSVPELGKLPVTLLQAGNPMVFVRAEKFGLKGKEMPEELAKQGKLLAKLEQVRALAAVKMGLAETASEASRVRPATPKLCLVAPPVTYRSSAGNEISRESVDILARMLSMGKPHHAIAGTASIALAVAAALPGTVVSDVARTLPGLATRIGHPSGITPVEAEVLQEAGQWVAKRVRLARSARLLMSGQTLVM</sequence>
<protein>
    <submittedName>
        <fullName evidence="3">2-methylaconitate cis-trans isomerase PrpF</fullName>
    </submittedName>
</protein>
<dbReference type="PANTHER" id="PTHR43709:SF2">
    <property type="entry name" value="DUF453 DOMAIN PROTEIN (AFU_ORTHOLOGUE AFUA_6G00360)"/>
    <property type="match status" value="1"/>
</dbReference>
<evidence type="ECO:0000256" key="2">
    <source>
        <dbReference type="ARBA" id="ARBA00023235"/>
    </source>
</evidence>
<keyword evidence="4" id="KW-1185">Reference proteome</keyword>
<reference evidence="3 4" key="1">
    <citation type="journal article" date="2018" name="Int. J. Syst. Evol. Microbiol.">
        <title>Parvibium lacunae gen. nov., sp. nov., a new member of the family Alcaligenaceae isolated from a freshwater pond.</title>
        <authorList>
            <person name="Chen W.M."/>
            <person name="Xie P.B."/>
            <person name="Hsu M.Y."/>
            <person name="Sheu S.Y."/>
        </authorList>
    </citation>
    <scope>NUCLEOTIDE SEQUENCE [LARGE SCALE GENOMIC DNA]</scope>
    <source>
        <strain evidence="3 4">KMB9</strain>
    </source>
</reference>
<dbReference type="EMBL" id="QPGB01000001">
    <property type="protein sequence ID" value="RCS59918.1"/>
    <property type="molecule type" value="Genomic_DNA"/>
</dbReference>
<organism evidence="3 4">
    <name type="scientific">Parvibium lacunae</name>
    <dbReference type="NCBI Taxonomy" id="1888893"/>
    <lineage>
        <taxon>Bacteria</taxon>
        <taxon>Pseudomonadati</taxon>
        <taxon>Pseudomonadota</taxon>
        <taxon>Betaproteobacteria</taxon>
        <taxon>Burkholderiales</taxon>
        <taxon>Alcaligenaceae</taxon>
        <taxon>Parvibium</taxon>
    </lineage>
</organism>
<comment type="caution">
    <text evidence="3">The sequence shown here is derived from an EMBL/GenBank/DDBJ whole genome shotgun (WGS) entry which is preliminary data.</text>
</comment>
<dbReference type="SUPFAM" id="SSF54506">
    <property type="entry name" value="Diaminopimelate epimerase-like"/>
    <property type="match status" value="2"/>
</dbReference>
<dbReference type="InterPro" id="IPR007400">
    <property type="entry name" value="PrpF-like"/>
</dbReference>
<dbReference type="Gene3D" id="3.10.310.10">
    <property type="entry name" value="Diaminopimelate Epimerase, Chain A, domain 1"/>
    <property type="match status" value="2"/>
</dbReference>
<comment type="similarity">
    <text evidence="1">Belongs to the PrpF family.</text>
</comment>
<dbReference type="Pfam" id="PF04303">
    <property type="entry name" value="PrpF"/>
    <property type="match status" value="1"/>
</dbReference>
<proteinExistence type="inferred from homology"/>
<dbReference type="OrthoDB" id="9779763at2"/>
<dbReference type="AlphaFoldDB" id="A0A368L889"/>
<evidence type="ECO:0000313" key="4">
    <source>
        <dbReference type="Proteomes" id="UP000252357"/>
    </source>
</evidence>
<name>A0A368L889_9BURK</name>
<dbReference type="GO" id="GO:0016853">
    <property type="term" value="F:isomerase activity"/>
    <property type="evidence" value="ECO:0007669"/>
    <property type="project" value="UniProtKB-KW"/>
</dbReference>
<evidence type="ECO:0000256" key="1">
    <source>
        <dbReference type="ARBA" id="ARBA00007673"/>
    </source>
</evidence>